<dbReference type="PROSITE" id="PS50234">
    <property type="entry name" value="VWFA"/>
    <property type="match status" value="1"/>
</dbReference>
<dbReference type="SUPFAM" id="SSF48452">
    <property type="entry name" value="TPR-like"/>
    <property type="match status" value="1"/>
</dbReference>
<evidence type="ECO:0000256" key="1">
    <source>
        <dbReference type="ARBA" id="ARBA00022475"/>
    </source>
</evidence>
<dbReference type="InterPro" id="IPR002035">
    <property type="entry name" value="VWF_A"/>
</dbReference>
<comment type="caution">
    <text evidence="9">The sequence shown here is derived from an EMBL/GenBank/DDBJ whole genome shotgun (WGS) entry which is preliminary data.</text>
</comment>
<dbReference type="PANTHER" id="PTHR22550">
    <property type="entry name" value="SPORE GERMINATION PROTEIN"/>
    <property type="match status" value="1"/>
</dbReference>
<dbReference type="Gene3D" id="3.40.50.410">
    <property type="entry name" value="von Willebrand factor, type A domain"/>
    <property type="match status" value="1"/>
</dbReference>
<protein>
    <submittedName>
        <fullName evidence="9">VWA domain-containing protein</fullName>
    </submittedName>
</protein>
<keyword evidence="5" id="KW-0802">TPR repeat</keyword>
<evidence type="ECO:0000313" key="9">
    <source>
        <dbReference type="EMBL" id="MBC8433790.1"/>
    </source>
</evidence>
<dbReference type="Proteomes" id="UP000605201">
    <property type="component" value="Unassembled WGS sequence"/>
</dbReference>
<dbReference type="PROSITE" id="PS50293">
    <property type="entry name" value="TPR_REGION"/>
    <property type="match status" value="1"/>
</dbReference>
<feature type="repeat" description="TPR" evidence="5">
    <location>
        <begin position="423"/>
        <end position="456"/>
    </location>
</feature>
<evidence type="ECO:0000256" key="4">
    <source>
        <dbReference type="ARBA" id="ARBA00023136"/>
    </source>
</evidence>
<sequence length="601" mass="67131">MKFFRIEMLFLIWTVPLLLVVFILGIKKRSKILNGFASARGLAAIAPPQMYTRRRWIKTALILPALFFMAVALSGPQYGYRWQEIERKGIDIIIALDCSRSMLATDIKPSRLDRAKREVFDLLGMLKGDRVGLVAFAGTAFLQCPLTIDYEAFDLFLNVLSPEFLPVGGTDIPGAVITALSGFNPKDNSAKAVILITDGESTTGDPISAAEKAKVAGVKLFTIGVGKDDGVPVPNEQGGFKKDESGKIVITRLDEDSLKKMALLTGGTYVRSVAGDMDLDAIYNSEIRGKMDVSTLSSGRKQVWEDRYQWFLILALVMLIADLLLPSTTKAVRVPILLLALVCSYSQALASGVYQSMQKGLEAYQSQDYEAALKYFIDAQLEDPDRPEIFYNIGNAYYKLGDFNSALENYSQVLNSENKSIKHKALYNRGNANYRMNKLEDAISDYETVLKIDPGDQEAAQNLDFVKKKIKMQEKQQHQQSSNNKNKPGEQGKTFRDRPENRDQTKEKSDDSRPGAKENDESSKKYGKSMDAPGQDDIRPQKGSSEKEKKEKDSNAAASLAESAPNRDKTKQAERMLNRLQDMPGKAMIPVYRERKVEKDW</sequence>
<dbReference type="Pfam" id="PF00515">
    <property type="entry name" value="TPR_1"/>
    <property type="match status" value="2"/>
</dbReference>
<dbReference type="InterPro" id="IPR019734">
    <property type="entry name" value="TPR_rpt"/>
</dbReference>
<evidence type="ECO:0000256" key="7">
    <source>
        <dbReference type="SAM" id="Phobius"/>
    </source>
</evidence>
<organism evidence="9 10">
    <name type="scientific">Candidatus Desulfatibia vada</name>
    <dbReference type="NCBI Taxonomy" id="2841696"/>
    <lineage>
        <taxon>Bacteria</taxon>
        <taxon>Pseudomonadati</taxon>
        <taxon>Thermodesulfobacteriota</taxon>
        <taxon>Desulfobacteria</taxon>
        <taxon>Desulfobacterales</taxon>
        <taxon>Desulfobacterales incertae sedis</taxon>
        <taxon>Candidatus Desulfatibia</taxon>
    </lineage>
</organism>
<keyword evidence="2 7" id="KW-0812">Transmembrane</keyword>
<dbReference type="InterPro" id="IPR011990">
    <property type="entry name" value="TPR-like_helical_dom_sf"/>
</dbReference>
<feature type="compositionally biased region" description="Basic and acidic residues" evidence="6">
    <location>
        <begin position="487"/>
        <end position="524"/>
    </location>
</feature>
<evidence type="ECO:0000256" key="6">
    <source>
        <dbReference type="SAM" id="MobiDB-lite"/>
    </source>
</evidence>
<evidence type="ECO:0000259" key="8">
    <source>
        <dbReference type="PROSITE" id="PS50234"/>
    </source>
</evidence>
<dbReference type="InterPro" id="IPR050768">
    <property type="entry name" value="UPF0353/GerABKA_families"/>
</dbReference>
<dbReference type="Pfam" id="PF13519">
    <property type="entry name" value="VWA_2"/>
    <property type="match status" value="1"/>
</dbReference>
<feature type="transmembrane region" description="Helical" evidence="7">
    <location>
        <begin position="6"/>
        <end position="26"/>
    </location>
</feature>
<feature type="compositionally biased region" description="Basic and acidic residues" evidence="6">
    <location>
        <begin position="565"/>
        <end position="577"/>
    </location>
</feature>
<proteinExistence type="predicted"/>
<dbReference type="Gene3D" id="1.25.40.10">
    <property type="entry name" value="Tetratricopeptide repeat domain"/>
    <property type="match status" value="1"/>
</dbReference>
<dbReference type="SMART" id="SM00028">
    <property type="entry name" value="TPR"/>
    <property type="match status" value="3"/>
</dbReference>
<evidence type="ECO:0000256" key="5">
    <source>
        <dbReference type="PROSITE-ProRule" id="PRU00339"/>
    </source>
</evidence>
<accession>A0A8J6TU21</accession>
<feature type="compositionally biased region" description="Basic and acidic residues" evidence="6">
    <location>
        <begin position="536"/>
        <end position="554"/>
    </location>
</feature>
<dbReference type="PROSITE" id="PS50005">
    <property type="entry name" value="TPR"/>
    <property type="match status" value="2"/>
</dbReference>
<dbReference type="InterPro" id="IPR036465">
    <property type="entry name" value="vWFA_dom_sf"/>
</dbReference>
<feature type="transmembrane region" description="Helical" evidence="7">
    <location>
        <begin position="60"/>
        <end position="80"/>
    </location>
</feature>
<keyword evidence="4 7" id="KW-0472">Membrane</keyword>
<dbReference type="SMART" id="SM00327">
    <property type="entry name" value="VWA"/>
    <property type="match status" value="1"/>
</dbReference>
<reference evidence="9 10" key="1">
    <citation type="submission" date="2020-08" db="EMBL/GenBank/DDBJ databases">
        <title>Bridging the membrane lipid divide: bacteria of the FCB group superphylum have the potential to synthesize archaeal ether lipids.</title>
        <authorList>
            <person name="Villanueva L."/>
            <person name="Von Meijenfeldt F.A.B."/>
            <person name="Westbye A.B."/>
            <person name="Yadav S."/>
            <person name="Hopmans E.C."/>
            <person name="Dutilh B.E."/>
            <person name="Sinninghe Damste J.S."/>
        </authorList>
    </citation>
    <scope>NUCLEOTIDE SEQUENCE [LARGE SCALE GENOMIC DNA]</scope>
    <source>
        <strain evidence="9">NIOZ-UU17</strain>
    </source>
</reference>
<evidence type="ECO:0000256" key="2">
    <source>
        <dbReference type="ARBA" id="ARBA00022692"/>
    </source>
</evidence>
<dbReference type="AlphaFoldDB" id="A0A8J6TU21"/>
<feature type="repeat" description="TPR" evidence="5">
    <location>
        <begin position="387"/>
        <end position="420"/>
    </location>
</feature>
<feature type="region of interest" description="Disordered" evidence="6">
    <location>
        <begin position="471"/>
        <end position="582"/>
    </location>
</feature>
<keyword evidence="3 7" id="KW-1133">Transmembrane helix</keyword>
<evidence type="ECO:0000256" key="3">
    <source>
        <dbReference type="ARBA" id="ARBA00022989"/>
    </source>
</evidence>
<keyword evidence="1" id="KW-1003">Cell membrane</keyword>
<evidence type="ECO:0000313" key="10">
    <source>
        <dbReference type="Proteomes" id="UP000605201"/>
    </source>
</evidence>
<feature type="domain" description="VWFA" evidence="8">
    <location>
        <begin position="91"/>
        <end position="291"/>
    </location>
</feature>
<gene>
    <name evidence="9" type="ORF">H8D96_17915</name>
</gene>
<dbReference type="PANTHER" id="PTHR22550:SF5">
    <property type="entry name" value="LEUCINE ZIPPER PROTEIN 4"/>
    <property type="match status" value="1"/>
</dbReference>
<dbReference type="EMBL" id="JACNIG010000336">
    <property type="protein sequence ID" value="MBC8433790.1"/>
    <property type="molecule type" value="Genomic_DNA"/>
</dbReference>
<dbReference type="SUPFAM" id="SSF53300">
    <property type="entry name" value="vWA-like"/>
    <property type="match status" value="1"/>
</dbReference>
<name>A0A8J6TU21_9BACT</name>